<keyword evidence="3 7" id="KW-0812">Transmembrane</keyword>
<evidence type="ECO:0000259" key="8">
    <source>
        <dbReference type="Pfam" id="PF01694"/>
    </source>
</evidence>
<dbReference type="Pfam" id="PF01694">
    <property type="entry name" value="Rhomboid"/>
    <property type="match status" value="1"/>
</dbReference>
<keyword evidence="5 7" id="KW-1133">Transmembrane helix</keyword>
<dbReference type="PANTHER" id="PTHR43731:SF14">
    <property type="entry name" value="PRESENILIN-ASSOCIATED RHOMBOID-LIKE PROTEIN, MITOCHONDRIAL"/>
    <property type="match status" value="1"/>
</dbReference>
<feature type="transmembrane region" description="Helical" evidence="7">
    <location>
        <begin position="100"/>
        <end position="120"/>
    </location>
</feature>
<reference evidence="9 10" key="1">
    <citation type="submission" date="2020-08" db="EMBL/GenBank/DDBJ databases">
        <title>A Genomic Blueprint of the Chicken Gut Microbiome.</title>
        <authorList>
            <person name="Gilroy R."/>
            <person name="Ravi A."/>
            <person name="Getino M."/>
            <person name="Pursley I."/>
            <person name="Horton D.L."/>
            <person name="Alikhan N.-F."/>
            <person name="Baker D."/>
            <person name="Gharbi K."/>
            <person name="Hall N."/>
            <person name="Watson M."/>
            <person name="Adriaenssens E.M."/>
            <person name="Foster-Nyarko E."/>
            <person name="Jarju S."/>
            <person name="Secka A."/>
            <person name="Antonio M."/>
            <person name="Oren A."/>
            <person name="Chaudhuri R."/>
            <person name="La Ragione R.M."/>
            <person name="Hildebrand F."/>
            <person name="Pallen M.J."/>
        </authorList>
    </citation>
    <scope>NUCLEOTIDE SEQUENCE [LARGE SCALE GENOMIC DNA]</scope>
    <source>
        <strain evidence="9 10">Sa3CVA3</strain>
    </source>
</reference>
<dbReference type="EMBL" id="JACSQU010000002">
    <property type="protein sequence ID" value="MBD7942016.1"/>
    <property type="molecule type" value="Genomic_DNA"/>
</dbReference>
<dbReference type="InterPro" id="IPR050925">
    <property type="entry name" value="Rhomboid_protease_S54"/>
</dbReference>
<dbReference type="InterPro" id="IPR035952">
    <property type="entry name" value="Rhomboid-like_sf"/>
</dbReference>
<feature type="transmembrane region" description="Helical" evidence="7">
    <location>
        <begin position="16"/>
        <end position="36"/>
    </location>
</feature>
<dbReference type="Gene3D" id="1.20.1540.10">
    <property type="entry name" value="Rhomboid-like"/>
    <property type="match status" value="1"/>
</dbReference>
<organism evidence="9 10">
    <name type="scientific">Brevundimonas guildfordensis</name>
    <dbReference type="NCBI Taxonomy" id="2762241"/>
    <lineage>
        <taxon>Bacteria</taxon>
        <taxon>Pseudomonadati</taxon>
        <taxon>Pseudomonadota</taxon>
        <taxon>Alphaproteobacteria</taxon>
        <taxon>Caulobacterales</taxon>
        <taxon>Caulobacteraceae</taxon>
        <taxon>Brevundimonas</taxon>
    </lineage>
</organism>
<evidence type="ECO:0000256" key="1">
    <source>
        <dbReference type="ARBA" id="ARBA00004141"/>
    </source>
</evidence>
<keyword evidence="4" id="KW-0378">Hydrolase</keyword>
<dbReference type="PANTHER" id="PTHR43731">
    <property type="entry name" value="RHOMBOID PROTEASE"/>
    <property type="match status" value="1"/>
</dbReference>
<dbReference type="InterPro" id="IPR022764">
    <property type="entry name" value="Peptidase_S54_rhomboid_dom"/>
</dbReference>
<feature type="transmembrane region" description="Helical" evidence="7">
    <location>
        <begin position="126"/>
        <end position="147"/>
    </location>
</feature>
<evidence type="ECO:0000256" key="4">
    <source>
        <dbReference type="ARBA" id="ARBA00022801"/>
    </source>
</evidence>
<feature type="transmembrane region" description="Helical" evidence="7">
    <location>
        <begin position="75"/>
        <end position="93"/>
    </location>
</feature>
<dbReference type="SUPFAM" id="SSF144091">
    <property type="entry name" value="Rhomboid-like"/>
    <property type="match status" value="1"/>
</dbReference>
<feature type="domain" description="Peptidase S54 rhomboid" evidence="8">
    <location>
        <begin position="57"/>
        <end position="203"/>
    </location>
</feature>
<comment type="caution">
    <text evidence="9">The sequence shown here is derived from an EMBL/GenBank/DDBJ whole genome shotgun (WGS) entry which is preliminary data.</text>
</comment>
<evidence type="ECO:0000313" key="10">
    <source>
        <dbReference type="Proteomes" id="UP000638918"/>
    </source>
</evidence>
<name>A0ABR8R2J3_9CAUL</name>
<evidence type="ECO:0000256" key="6">
    <source>
        <dbReference type="ARBA" id="ARBA00023136"/>
    </source>
</evidence>
<gene>
    <name evidence="9" type="ORF">H9656_11535</name>
</gene>
<feature type="transmembrane region" description="Helical" evidence="7">
    <location>
        <begin position="159"/>
        <end position="180"/>
    </location>
</feature>
<keyword evidence="9" id="KW-0645">Protease</keyword>
<keyword evidence="6 7" id="KW-0472">Membrane</keyword>
<evidence type="ECO:0000256" key="2">
    <source>
        <dbReference type="ARBA" id="ARBA00009045"/>
    </source>
</evidence>
<comment type="subcellular location">
    <subcellularLocation>
        <location evidence="1">Membrane</location>
        <topology evidence="1">Multi-pass membrane protein</topology>
    </subcellularLocation>
</comment>
<dbReference type="Proteomes" id="UP000638918">
    <property type="component" value="Unassembled WGS sequence"/>
</dbReference>
<protein>
    <submittedName>
        <fullName evidence="9">Rhomboid family intramembrane serine protease</fullName>
    </submittedName>
</protein>
<evidence type="ECO:0000256" key="3">
    <source>
        <dbReference type="ARBA" id="ARBA00022692"/>
    </source>
</evidence>
<accession>A0ABR8R2J3</accession>
<comment type="similarity">
    <text evidence="2">Belongs to the peptidase S54 family.</text>
</comment>
<evidence type="ECO:0000313" key="9">
    <source>
        <dbReference type="EMBL" id="MBD7942016.1"/>
    </source>
</evidence>
<evidence type="ECO:0000256" key="5">
    <source>
        <dbReference type="ARBA" id="ARBA00022989"/>
    </source>
</evidence>
<feature type="transmembrane region" description="Helical" evidence="7">
    <location>
        <begin position="192"/>
        <end position="213"/>
    </location>
</feature>
<dbReference type="RefSeq" id="WP_191744375.1">
    <property type="nucleotide sequence ID" value="NZ_JACSQU010000002.1"/>
</dbReference>
<proteinExistence type="inferred from homology"/>
<dbReference type="GO" id="GO:0006508">
    <property type="term" value="P:proteolysis"/>
    <property type="evidence" value="ECO:0007669"/>
    <property type="project" value="UniProtKB-KW"/>
</dbReference>
<evidence type="ECO:0000256" key="7">
    <source>
        <dbReference type="SAM" id="Phobius"/>
    </source>
</evidence>
<sequence>MSQSDARSPRPPREKIFNAPFLPLLIAASMPALFYLQERLPDQGLSMAFVPADLWRGEWTGLFTSMLLHGSWPHVAMNAVGALAFGAPVARLMERGPGPLTFSLFYIAAGAVATLGYGLLHPHSMAPLVGASGAVFGLIGAATRLMGGHGRVLPLVHPMVLRASAAWMAVNLIVGLIGLAPGADGARIAWEAHAVGFVFGILAIGPIGGWFAARRDLPLGRV</sequence>
<keyword evidence="10" id="KW-1185">Reference proteome</keyword>
<dbReference type="GO" id="GO:0008233">
    <property type="term" value="F:peptidase activity"/>
    <property type="evidence" value="ECO:0007669"/>
    <property type="project" value="UniProtKB-KW"/>
</dbReference>